<evidence type="ECO:0000256" key="1">
    <source>
        <dbReference type="ARBA" id="ARBA00008867"/>
    </source>
</evidence>
<dbReference type="GO" id="GO:0004712">
    <property type="term" value="F:protein serine/threonine/tyrosine kinase activity"/>
    <property type="evidence" value="ECO:0007669"/>
    <property type="project" value="UniProtKB-EC"/>
</dbReference>
<dbReference type="Gene3D" id="3.30.10.30">
    <property type="entry name" value="DYRK"/>
    <property type="match status" value="1"/>
</dbReference>
<dbReference type="Bgee" id="ENSOANG00000002548">
    <property type="expression patterns" value="Expressed in testis and 5 other cell types or tissues"/>
</dbReference>
<dbReference type="GO" id="GO:0005856">
    <property type="term" value="C:cytoskeleton"/>
    <property type="evidence" value="ECO:0000318"/>
    <property type="project" value="GO_Central"/>
</dbReference>
<evidence type="ECO:0000256" key="6">
    <source>
        <dbReference type="ARBA" id="ARBA00022777"/>
    </source>
</evidence>
<dbReference type="Pfam" id="PF00069">
    <property type="entry name" value="Pkinase"/>
    <property type="match status" value="1"/>
</dbReference>
<evidence type="ECO:0000313" key="14">
    <source>
        <dbReference type="Ensembl" id="ENSOANP00000053165.1"/>
    </source>
</evidence>
<feature type="compositionally biased region" description="Basic residues" evidence="12">
    <location>
        <begin position="439"/>
        <end position="449"/>
    </location>
</feature>
<evidence type="ECO:0000256" key="11">
    <source>
        <dbReference type="PROSITE-ProRule" id="PRU10141"/>
    </source>
</evidence>
<dbReference type="InterPro" id="IPR011009">
    <property type="entry name" value="Kinase-like_dom_sf"/>
</dbReference>
<feature type="compositionally biased region" description="Low complexity" evidence="12">
    <location>
        <begin position="518"/>
        <end position="529"/>
    </location>
</feature>
<comment type="catalytic activity">
    <reaction evidence="8">
        <text>L-seryl-[protein] + ATP = O-phospho-L-seryl-[protein] + ADP + H(+)</text>
        <dbReference type="Rhea" id="RHEA:17989"/>
        <dbReference type="Rhea" id="RHEA-COMP:9863"/>
        <dbReference type="Rhea" id="RHEA-COMP:11604"/>
        <dbReference type="ChEBI" id="CHEBI:15378"/>
        <dbReference type="ChEBI" id="CHEBI:29999"/>
        <dbReference type="ChEBI" id="CHEBI:30616"/>
        <dbReference type="ChEBI" id="CHEBI:83421"/>
        <dbReference type="ChEBI" id="CHEBI:456216"/>
        <dbReference type="EC" id="2.7.12.1"/>
    </reaction>
</comment>
<accession>A0A6I8PEM5</accession>
<dbReference type="Gene3D" id="1.10.510.10">
    <property type="entry name" value="Transferase(Phosphotransferase) domain 1"/>
    <property type="match status" value="1"/>
</dbReference>
<keyword evidence="5 11" id="KW-0547">Nucleotide-binding</keyword>
<evidence type="ECO:0000256" key="3">
    <source>
        <dbReference type="ARBA" id="ARBA00022527"/>
    </source>
</evidence>
<dbReference type="SMART" id="SM00220">
    <property type="entry name" value="S_TKc"/>
    <property type="match status" value="1"/>
</dbReference>
<dbReference type="PANTHER" id="PTHR24058">
    <property type="entry name" value="DUAL SPECIFICITY PROTEIN KINASE"/>
    <property type="match status" value="1"/>
</dbReference>
<dbReference type="EC" id="2.7.12.1" evidence="2"/>
<reference evidence="14" key="2">
    <citation type="submission" date="2025-09" db="UniProtKB">
        <authorList>
            <consortium name="Ensembl"/>
        </authorList>
    </citation>
    <scope>IDENTIFICATION</scope>
    <source>
        <strain evidence="14">Glennie</strain>
    </source>
</reference>
<dbReference type="GO" id="GO:0005634">
    <property type="term" value="C:nucleus"/>
    <property type="evidence" value="ECO:0000318"/>
    <property type="project" value="GO_Central"/>
</dbReference>
<keyword evidence="4" id="KW-0808">Transferase</keyword>
<feature type="domain" description="Protein kinase" evidence="13">
    <location>
        <begin position="142"/>
        <end position="433"/>
    </location>
</feature>
<dbReference type="PROSITE" id="PS00107">
    <property type="entry name" value="PROTEIN_KINASE_ATP"/>
    <property type="match status" value="1"/>
</dbReference>
<evidence type="ECO:0000256" key="5">
    <source>
        <dbReference type="ARBA" id="ARBA00022741"/>
    </source>
</evidence>
<dbReference type="InterPro" id="IPR050494">
    <property type="entry name" value="Ser_Thr_dual-spec_kinase"/>
</dbReference>
<dbReference type="AlphaFoldDB" id="A0A6I8PEM5"/>
<keyword evidence="15" id="KW-1185">Reference proteome</keyword>
<dbReference type="Proteomes" id="UP000002279">
    <property type="component" value="Unplaced"/>
</dbReference>
<keyword evidence="7 11" id="KW-0067">ATP-binding</keyword>
<feature type="region of interest" description="Disordered" evidence="12">
    <location>
        <begin position="1"/>
        <end position="24"/>
    </location>
</feature>
<comment type="similarity">
    <text evidence="1">Belongs to the protein kinase superfamily. CMGC Ser/Thr protein kinase family. MNB/DYRK subfamily.</text>
</comment>
<dbReference type="OMA" id="ILLYHNG"/>
<dbReference type="PROSITE" id="PS50011">
    <property type="entry name" value="PROTEIN_KINASE_DOM"/>
    <property type="match status" value="1"/>
</dbReference>
<evidence type="ECO:0000256" key="2">
    <source>
        <dbReference type="ARBA" id="ARBA00013203"/>
    </source>
</evidence>
<evidence type="ECO:0000256" key="7">
    <source>
        <dbReference type="ARBA" id="ARBA00022840"/>
    </source>
</evidence>
<dbReference type="Ensembl" id="ENSOANT00000073270.1">
    <property type="protein sequence ID" value="ENSOANP00000053165.1"/>
    <property type="gene ID" value="ENSOANG00000002548.3"/>
</dbReference>
<evidence type="ECO:0000256" key="9">
    <source>
        <dbReference type="ARBA" id="ARBA00049308"/>
    </source>
</evidence>
<evidence type="ECO:0000313" key="15">
    <source>
        <dbReference type="Proteomes" id="UP000002279"/>
    </source>
</evidence>
<dbReference type="GO" id="GO:0005737">
    <property type="term" value="C:cytoplasm"/>
    <property type="evidence" value="ECO:0000318"/>
    <property type="project" value="GO_Central"/>
</dbReference>
<dbReference type="FunCoup" id="A0A6I8PEM5">
    <property type="interactions" value="2070"/>
</dbReference>
<keyword evidence="6" id="KW-0418">Kinase</keyword>
<evidence type="ECO:0000256" key="8">
    <source>
        <dbReference type="ARBA" id="ARBA00049003"/>
    </source>
</evidence>
<evidence type="ECO:0000259" key="13">
    <source>
        <dbReference type="PROSITE" id="PS50011"/>
    </source>
</evidence>
<dbReference type="PANTHER" id="PTHR24058:SF22">
    <property type="entry name" value="DUAL SPECIFICITY TYROSINE-PHOSPHORYLATION-REGULATED KINASE 4"/>
    <property type="match status" value="1"/>
</dbReference>
<gene>
    <name evidence="14" type="primary">DYRK4</name>
</gene>
<dbReference type="GO" id="GO:0005524">
    <property type="term" value="F:ATP binding"/>
    <property type="evidence" value="ECO:0007669"/>
    <property type="project" value="UniProtKB-UniRule"/>
</dbReference>
<dbReference type="FunFam" id="3.30.200.20:FF:000127">
    <property type="entry name" value="Putative dual specificity tyrosine-phosphorylation-regulated kinase 2"/>
    <property type="match status" value="1"/>
</dbReference>
<evidence type="ECO:0000256" key="10">
    <source>
        <dbReference type="ARBA" id="ARBA00051680"/>
    </source>
</evidence>
<feature type="binding site" evidence="11">
    <location>
        <position position="171"/>
    </location>
    <ligand>
        <name>ATP</name>
        <dbReference type="ChEBI" id="CHEBI:30616"/>
    </ligand>
</feature>
<dbReference type="GeneTree" id="ENSGT00940000159401"/>
<proteinExistence type="inferred from homology"/>
<evidence type="ECO:0000256" key="12">
    <source>
        <dbReference type="SAM" id="MobiDB-lite"/>
    </source>
</evidence>
<dbReference type="InterPro" id="IPR000719">
    <property type="entry name" value="Prot_kinase_dom"/>
</dbReference>
<feature type="compositionally biased region" description="Gly residues" evidence="12">
    <location>
        <begin position="1"/>
        <end position="11"/>
    </location>
</feature>
<dbReference type="PROSITE" id="PS00108">
    <property type="entry name" value="PROTEIN_KINASE_ST"/>
    <property type="match status" value="1"/>
</dbReference>
<protein>
    <recommendedName>
        <fullName evidence="2">dual-specificity kinase</fullName>
        <ecNumber evidence="2">2.7.12.1</ecNumber>
    </recommendedName>
</protein>
<feature type="region of interest" description="Disordered" evidence="12">
    <location>
        <begin position="48"/>
        <end position="73"/>
    </location>
</feature>
<dbReference type="Gene3D" id="3.30.200.20">
    <property type="entry name" value="Phosphorylase Kinase, domain 1"/>
    <property type="match status" value="1"/>
</dbReference>
<evidence type="ECO:0000256" key="4">
    <source>
        <dbReference type="ARBA" id="ARBA00022679"/>
    </source>
</evidence>
<reference evidence="14" key="1">
    <citation type="submission" date="2025-08" db="UniProtKB">
        <authorList>
            <consortium name="Ensembl"/>
        </authorList>
    </citation>
    <scope>IDENTIFICATION</scope>
    <source>
        <strain evidence="14">Glennie</strain>
    </source>
</reference>
<dbReference type="SUPFAM" id="SSF56112">
    <property type="entry name" value="Protein kinase-like (PK-like)"/>
    <property type="match status" value="1"/>
</dbReference>
<dbReference type="InterPro" id="IPR008271">
    <property type="entry name" value="Ser/Thr_kinase_AS"/>
</dbReference>
<dbReference type="InParanoid" id="A0A6I8PEM5"/>
<comment type="catalytic activity">
    <reaction evidence="10">
        <text>L-tyrosyl-[protein] + ATP = O-phospho-L-tyrosyl-[protein] + ADP + H(+)</text>
        <dbReference type="Rhea" id="RHEA:10596"/>
        <dbReference type="Rhea" id="RHEA-COMP:10136"/>
        <dbReference type="Rhea" id="RHEA-COMP:20101"/>
        <dbReference type="ChEBI" id="CHEBI:15378"/>
        <dbReference type="ChEBI" id="CHEBI:30616"/>
        <dbReference type="ChEBI" id="CHEBI:46858"/>
        <dbReference type="ChEBI" id="CHEBI:61978"/>
        <dbReference type="ChEBI" id="CHEBI:456216"/>
        <dbReference type="EC" id="2.7.12.1"/>
    </reaction>
</comment>
<keyword evidence="3" id="KW-0723">Serine/threonine-protein kinase</keyword>
<sequence>MAGNSGGGRGGHCGDKEGPVGNASLPVVQGHRVQSGQLLSHLKMVESLPRPSPQNQAYKPDKTTHRPRPHKVPLTGTEALKYFRHQLSAYERVEVLSYQELWFLGLGADKLHVLPDKPRKVSYDDEHGSYLRVLHDHIAYRYEVLEMIGKGAFGQVAKCLDHKNDELVAMKIVRNKKRFHHQALTELKILDALRRRDRDHKGSMVHMKDHFYFRNHLCITFELLGINLYELLRNNGFQGLSLAVIRRFTYSVLKCLQVLYMEKIIHCDLKPENIVLYQKGQISVKVIDFGSSCYEHQRVHTYIQSRFYRSPEVILGRPYDTAIDMWSLGCILAELNTGSPLFAGENELEQLACIMEVDRGPEREPQHCISTDSEGFPKHITNHKGITHYPDSKNLATLLKTYDTDFLGFLQGCLIWDPSLRMTPEQALRHAWILTPKTHKARPSLHPSRKTSLPMSTAVKGRAGRAVRTPHHETPGVEESPALTPAPAGNEMDTSRLPRPWPPQPEETADEPAGQGGSSLRSSSLDTPDLLPPIL</sequence>
<dbReference type="InterPro" id="IPR042521">
    <property type="entry name" value="DYRK"/>
</dbReference>
<feature type="region of interest" description="Disordered" evidence="12">
    <location>
        <begin position="439"/>
        <end position="535"/>
    </location>
</feature>
<dbReference type="InterPro" id="IPR017441">
    <property type="entry name" value="Protein_kinase_ATP_BS"/>
</dbReference>
<organism evidence="14 15">
    <name type="scientific">Ornithorhynchus anatinus</name>
    <name type="common">Duckbill platypus</name>
    <dbReference type="NCBI Taxonomy" id="9258"/>
    <lineage>
        <taxon>Eukaryota</taxon>
        <taxon>Metazoa</taxon>
        <taxon>Chordata</taxon>
        <taxon>Craniata</taxon>
        <taxon>Vertebrata</taxon>
        <taxon>Euteleostomi</taxon>
        <taxon>Mammalia</taxon>
        <taxon>Monotremata</taxon>
        <taxon>Ornithorhynchidae</taxon>
        <taxon>Ornithorhynchus</taxon>
    </lineage>
</organism>
<comment type="catalytic activity">
    <reaction evidence="9">
        <text>L-threonyl-[protein] + ATP = O-phospho-L-threonyl-[protein] + ADP + H(+)</text>
        <dbReference type="Rhea" id="RHEA:46608"/>
        <dbReference type="Rhea" id="RHEA-COMP:11060"/>
        <dbReference type="Rhea" id="RHEA-COMP:11605"/>
        <dbReference type="ChEBI" id="CHEBI:15378"/>
        <dbReference type="ChEBI" id="CHEBI:30013"/>
        <dbReference type="ChEBI" id="CHEBI:30616"/>
        <dbReference type="ChEBI" id="CHEBI:61977"/>
        <dbReference type="ChEBI" id="CHEBI:456216"/>
        <dbReference type="EC" id="2.7.12.1"/>
    </reaction>
</comment>
<dbReference type="GO" id="GO:0004674">
    <property type="term" value="F:protein serine/threonine kinase activity"/>
    <property type="evidence" value="ECO:0000318"/>
    <property type="project" value="GO_Central"/>
</dbReference>
<name>A0A6I8PEM5_ORNAN</name>